<keyword evidence="1" id="KW-0472">Membrane</keyword>
<feature type="transmembrane region" description="Helical" evidence="1">
    <location>
        <begin position="217"/>
        <end position="237"/>
    </location>
</feature>
<organism evidence="3 4">
    <name type="scientific">Kocuria carniphila</name>
    <dbReference type="NCBI Taxonomy" id="262208"/>
    <lineage>
        <taxon>Bacteria</taxon>
        <taxon>Bacillati</taxon>
        <taxon>Actinomycetota</taxon>
        <taxon>Actinomycetes</taxon>
        <taxon>Micrococcales</taxon>
        <taxon>Micrococcaceae</taxon>
        <taxon>Kocuria</taxon>
    </lineage>
</organism>
<reference evidence="3 4" key="1">
    <citation type="journal article" date="2024" name="Fungal Genet. Biol.">
        <title>The porcine skin microbiome exhibits broad fungal antagonism.</title>
        <authorList>
            <person name="De La Cruz K.F."/>
            <person name="Townsend E.C."/>
            <person name="Alex Cheong J.Z."/>
            <person name="Salamzade R."/>
            <person name="Liu A."/>
            <person name="Sandstrom S."/>
            <person name="Davila E."/>
            <person name="Huang L."/>
            <person name="Xu K.H."/>
            <person name="Wu S.Y."/>
            <person name="Meudt J.J."/>
            <person name="Shanmuganayagam D."/>
            <person name="Gibson A.L.F."/>
            <person name="Kalan L.R."/>
        </authorList>
    </citation>
    <scope>NUCLEOTIDE SEQUENCE [LARGE SCALE GENOMIC DNA]</scope>
    <source>
        <strain evidence="3 4">LK2625</strain>
    </source>
</reference>
<feature type="domain" description="VanZ-like" evidence="2">
    <location>
        <begin position="46"/>
        <end position="180"/>
    </location>
</feature>
<feature type="transmembrane region" description="Helical" evidence="1">
    <location>
        <begin position="6"/>
        <end position="28"/>
    </location>
</feature>
<dbReference type="InterPro" id="IPR006976">
    <property type="entry name" value="VanZ-like"/>
</dbReference>
<accession>A0ABV3V5M0</accession>
<proteinExistence type="predicted"/>
<gene>
    <name evidence="3" type="ORF">VVR66_15215</name>
</gene>
<feature type="transmembrane region" description="Helical" evidence="1">
    <location>
        <begin position="102"/>
        <end position="121"/>
    </location>
</feature>
<dbReference type="Pfam" id="PF04892">
    <property type="entry name" value="VanZ"/>
    <property type="match status" value="1"/>
</dbReference>
<sequence>MKSQVLGSILVGLAVSAVLFLPLVVWQYRRYGRFDGLRMLWTAAGFVYASAIAAFTVFPLPDFTPGYCAAHATTPLLDPLRFPNDLIAHADQNGVGSLLSDWLVWEFALNMVLFIPFGLIVRRVLEWPRALVLAAAFATSLLIELTQLTGNWGLAPCSYRFADVTDLFTNTTGAIIGIGLEKITPRLLSNKAHLLSQRDRARPVTRGRRLLGMLLDAWYLTLAAIIGGTITSTLYALGHGGTGQELSPTQLLVLEAWIFHGAALTALLTAVVPALVTDGGSLGQRSVYLAPAPAPKTLARPRLIVRALITQGGAAILLVGGFPWALLIPIWGIIALLSVSISARGLSYAVTGCDIRDARLIAGSRYAVADVLWVSK</sequence>
<comment type="caution">
    <text evidence="3">The sequence shown here is derived from an EMBL/GenBank/DDBJ whole genome shotgun (WGS) entry which is preliminary data.</text>
</comment>
<feature type="transmembrane region" description="Helical" evidence="1">
    <location>
        <begin position="330"/>
        <end position="350"/>
    </location>
</feature>
<feature type="transmembrane region" description="Helical" evidence="1">
    <location>
        <begin position="40"/>
        <end position="58"/>
    </location>
</feature>
<evidence type="ECO:0000313" key="3">
    <source>
        <dbReference type="EMBL" id="MEX3596064.1"/>
    </source>
</evidence>
<name>A0ABV3V5M0_9MICC</name>
<dbReference type="EMBL" id="JAYWLU010000023">
    <property type="protein sequence ID" value="MEX3596064.1"/>
    <property type="molecule type" value="Genomic_DNA"/>
</dbReference>
<keyword evidence="1" id="KW-1133">Transmembrane helix</keyword>
<dbReference type="RefSeq" id="WP_368630113.1">
    <property type="nucleotide sequence ID" value="NZ_JAYWLU010000023.1"/>
</dbReference>
<keyword evidence="4" id="KW-1185">Reference proteome</keyword>
<dbReference type="Proteomes" id="UP001558481">
    <property type="component" value="Unassembled WGS sequence"/>
</dbReference>
<evidence type="ECO:0000313" key="4">
    <source>
        <dbReference type="Proteomes" id="UP001558481"/>
    </source>
</evidence>
<evidence type="ECO:0000256" key="1">
    <source>
        <dbReference type="SAM" id="Phobius"/>
    </source>
</evidence>
<protein>
    <submittedName>
        <fullName evidence="3">VanZ family protein</fullName>
    </submittedName>
</protein>
<dbReference type="InterPro" id="IPR053150">
    <property type="entry name" value="Teicoplanin_resist-assoc"/>
</dbReference>
<feature type="transmembrane region" description="Helical" evidence="1">
    <location>
        <begin position="303"/>
        <end position="324"/>
    </location>
</feature>
<feature type="transmembrane region" description="Helical" evidence="1">
    <location>
        <begin position="257"/>
        <end position="276"/>
    </location>
</feature>
<keyword evidence="1" id="KW-0812">Transmembrane</keyword>
<evidence type="ECO:0000259" key="2">
    <source>
        <dbReference type="Pfam" id="PF04892"/>
    </source>
</evidence>
<dbReference type="PANTHER" id="PTHR36834">
    <property type="entry name" value="MEMBRANE PROTEIN-RELATED"/>
    <property type="match status" value="1"/>
</dbReference>
<dbReference type="PANTHER" id="PTHR36834:SF1">
    <property type="entry name" value="INTEGRAL MEMBRANE PROTEIN"/>
    <property type="match status" value="1"/>
</dbReference>